<evidence type="ECO:0000313" key="4">
    <source>
        <dbReference type="EMBL" id="PRO64537.1"/>
    </source>
</evidence>
<keyword evidence="2" id="KW-0378">Hydrolase</keyword>
<dbReference type="NCBIfam" id="TIGR00369">
    <property type="entry name" value="unchar_dom_1"/>
    <property type="match status" value="1"/>
</dbReference>
<dbReference type="Proteomes" id="UP000243650">
    <property type="component" value="Unassembled WGS sequence"/>
</dbReference>
<dbReference type="OrthoDB" id="2735402at2"/>
<keyword evidence="5" id="KW-1185">Reference proteome</keyword>
<gene>
    <name evidence="4" type="ORF">C6I21_14335</name>
</gene>
<feature type="domain" description="Thioesterase" evidence="3">
    <location>
        <begin position="49"/>
        <end position="122"/>
    </location>
</feature>
<sequence length="136" mass="14169">MNQVTLQDVITGTAAPPPCDVSLGMTLQHAGDGLAHMTWQPGGAMINGNGVVMGGFTSAAADVAVAYAVASVIHRSDRFGSIQLDTVFHRPVSAEEVQVHASVKRTGRTIAYVTADLFQQDKLCASASSTVSLQRG</sequence>
<comment type="similarity">
    <text evidence="1">Belongs to the thioesterase PaaI family.</text>
</comment>
<name>A0A2P6ME34_ALKUR</name>
<dbReference type="InterPro" id="IPR003736">
    <property type="entry name" value="PAAI_dom"/>
</dbReference>
<dbReference type="CDD" id="cd03443">
    <property type="entry name" value="PaaI_thioesterase"/>
    <property type="match status" value="1"/>
</dbReference>
<evidence type="ECO:0000256" key="1">
    <source>
        <dbReference type="ARBA" id="ARBA00008324"/>
    </source>
</evidence>
<evidence type="ECO:0000313" key="5">
    <source>
        <dbReference type="Proteomes" id="UP000243650"/>
    </source>
</evidence>
<organism evidence="4 5">
    <name type="scientific">Alkalicoccus urumqiensis</name>
    <name type="common">Bacillus urumqiensis</name>
    <dbReference type="NCBI Taxonomy" id="1548213"/>
    <lineage>
        <taxon>Bacteria</taxon>
        <taxon>Bacillati</taxon>
        <taxon>Bacillota</taxon>
        <taxon>Bacilli</taxon>
        <taxon>Bacillales</taxon>
        <taxon>Bacillaceae</taxon>
        <taxon>Alkalicoccus</taxon>
    </lineage>
</organism>
<dbReference type="SUPFAM" id="SSF54637">
    <property type="entry name" value="Thioesterase/thiol ester dehydrase-isomerase"/>
    <property type="match status" value="1"/>
</dbReference>
<protein>
    <submittedName>
        <fullName evidence="4">Thioesterase</fullName>
    </submittedName>
</protein>
<dbReference type="Gene3D" id="3.10.129.10">
    <property type="entry name" value="Hotdog Thioesterase"/>
    <property type="match status" value="1"/>
</dbReference>
<dbReference type="InterPro" id="IPR029069">
    <property type="entry name" value="HotDog_dom_sf"/>
</dbReference>
<reference evidence="4 5" key="1">
    <citation type="submission" date="2018-03" db="EMBL/GenBank/DDBJ databases">
        <title>Bacillus urumqiensis sp. nov., a moderately haloalkaliphilic bacterium isolated from a salt lake.</title>
        <authorList>
            <person name="Zhao B."/>
            <person name="Liao Z."/>
        </authorList>
    </citation>
    <scope>NUCLEOTIDE SEQUENCE [LARGE SCALE GENOMIC DNA]</scope>
    <source>
        <strain evidence="4 5">BZ-SZ-XJ18</strain>
    </source>
</reference>
<dbReference type="PANTHER" id="PTHR21660">
    <property type="entry name" value="THIOESTERASE SUPERFAMILY MEMBER-RELATED"/>
    <property type="match status" value="1"/>
</dbReference>
<evidence type="ECO:0000259" key="3">
    <source>
        <dbReference type="Pfam" id="PF03061"/>
    </source>
</evidence>
<dbReference type="Pfam" id="PF03061">
    <property type="entry name" value="4HBT"/>
    <property type="match status" value="1"/>
</dbReference>
<comment type="caution">
    <text evidence="4">The sequence shown here is derived from an EMBL/GenBank/DDBJ whole genome shotgun (WGS) entry which is preliminary data.</text>
</comment>
<dbReference type="PANTHER" id="PTHR21660:SF1">
    <property type="entry name" value="ACYL-COENZYME A THIOESTERASE 13"/>
    <property type="match status" value="1"/>
</dbReference>
<dbReference type="EMBL" id="PVNS01000015">
    <property type="protein sequence ID" value="PRO64537.1"/>
    <property type="molecule type" value="Genomic_DNA"/>
</dbReference>
<evidence type="ECO:0000256" key="2">
    <source>
        <dbReference type="ARBA" id="ARBA00022801"/>
    </source>
</evidence>
<proteinExistence type="inferred from homology"/>
<dbReference type="InterPro" id="IPR006683">
    <property type="entry name" value="Thioestr_dom"/>
</dbReference>
<dbReference type="AlphaFoldDB" id="A0A2P6ME34"/>
<dbReference type="GO" id="GO:0047617">
    <property type="term" value="F:fatty acyl-CoA hydrolase activity"/>
    <property type="evidence" value="ECO:0007669"/>
    <property type="project" value="InterPro"/>
</dbReference>
<dbReference type="InterPro" id="IPR039298">
    <property type="entry name" value="ACOT13"/>
</dbReference>
<accession>A0A2P6ME34</accession>